<proteinExistence type="inferred from homology"/>
<evidence type="ECO:0000313" key="5">
    <source>
        <dbReference type="Proteomes" id="UP001265746"/>
    </source>
</evidence>
<dbReference type="PANTHER" id="PTHR46044:SF2">
    <property type="entry name" value="CN HYDROLASE DOMAIN-CONTAINING PROTEIN"/>
    <property type="match status" value="1"/>
</dbReference>
<accession>A0AAD9SRW8</accession>
<feature type="compositionally biased region" description="Polar residues" evidence="2">
    <location>
        <begin position="213"/>
        <end position="226"/>
    </location>
</feature>
<feature type="region of interest" description="Disordered" evidence="2">
    <location>
        <begin position="197"/>
        <end position="226"/>
    </location>
</feature>
<organism evidence="4 5">
    <name type="scientific">Phomopsis amygdali</name>
    <name type="common">Fusicoccum amygdali</name>
    <dbReference type="NCBI Taxonomy" id="1214568"/>
    <lineage>
        <taxon>Eukaryota</taxon>
        <taxon>Fungi</taxon>
        <taxon>Dikarya</taxon>
        <taxon>Ascomycota</taxon>
        <taxon>Pezizomycotina</taxon>
        <taxon>Sordariomycetes</taxon>
        <taxon>Sordariomycetidae</taxon>
        <taxon>Diaporthales</taxon>
        <taxon>Diaporthaceae</taxon>
        <taxon>Diaporthe</taxon>
    </lineage>
</organism>
<dbReference type="SUPFAM" id="SSF56317">
    <property type="entry name" value="Carbon-nitrogen hydrolase"/>
    <property type="match status" value="1"/>
</dbReference>
<reference evidence="4" key="1">
    <citation type="submission" date="2023-06" db="EMBL/GenBank/DDBJ databases">
        <authorList>
            <person name="Noh H."/>
        </authorList>
    </citation>
    <scope>NUCLEOTIDE SEQUENCE</scope>
    <source>
        <strain evidence="4">DUCC20226</strain>
    </source>
</reference>
<dbReference type="PROSITE" id="PS50263">
    <property type="entry name" value="CN_HYDROLASE"/>
    <property type="match status" value="1"/>
</dbReference>
<keyword evidence="5" id="KW-1185">Reference proteome</keyword>
<sequence length="384" mass="41608">MASLVRAAACHASPVFLSARATTDQALSLIHQAAKNKANIVVFPETYIPAFPIWSALRPPTENHDLFRRMALESVLADGEEIQAIRATAKQTGTIVSMGISERVHSSSATLYNSNLLIGSNGDILVHHRKLVPTFFEKLTWSNGDGHGLRVSETAFGKIGNLICGENTNSLARYALMAQGEQIHISTWPAVWPTRPLKSAPSSVSGGAGSQGDKNSNGTSSTSRNYDNVSANKTRAAAHCFEAKCYGIVCAGVLENEAITIIAEGAEDPDRVSQIMRDSQRGVSMFFDPTGAPIQGFTVNSANGEMEAREFLQKEEGILYADFHLEECIEGKQYHDVAGGYQRLDVFELRVNRHRKSPAVFSDSSVHAKTLDTRPIAQTTEAGD</sequence>
<comment type="similarity">
    <text evidence="1">Belongs to the carbon-nitrogen hydrolase superfamily. Nitrilase family.</text>
</comment>
<feature type="domain" description="CN hydrolase" evidence="3">
    <location>
        <begin position="5"/>
        <end position="325"/>
    </location>
</feature>
<dbReference type="InterPro" id="IPR003010">
    <property type="entry name" value="C-N_Hydrolase"/>
</dbReference>
<dbReference type="GO" id="GO:0003824">
    <property type="term" value="F:catalytic activity"/>
    <property type="evidence" value="ECO:0007669"/>
    <property type="project" value="InterPro"/>
</dbReference>
<dbReference type="PANTHER" id="PTHR46044">
    <property type="entry name" value="NITRILASE"/>
    <property type="match status" value="1"/>
</dbReference>
<evidence type="ECO:0000256" key="2">
    <source>
        <dbReference type="SAM" id="MobiDB-lite"/>
    </source>
</evidence>
<dbReference type="Gene3D" id="3.60.110.10">
    <property type="entry name" value="Carbon-nitrogen hydrolase"/>
    <property type="match status" value="1"/>
</dbReference>
<comment type="caution">
    <text evidence="4">The sequence shown here is derived from an EMBL/GenBank/DDBJ whole genome shotgun (WGS) entry which is preliminary data.</text>
</comment>
<gene>
    <name evidence="4" type="ORF">N8I77_001616</name>
</gene>
<dbReference type="CDD" id="cd07564">
    <property type="entry name" value="nitrilases_CHs"/>
    <property type="match status" value="1"/>
</dbReference>
<dbReference type="EMBL" id="JAUJFL010000001">
    <property type="protein sequence ID" value="KAK2614817.1"/>
    <property type="molecule type" value="Genomic_DNA"/>
</dbReference>
<protein>
    <recommendedName>
        <fullName evidence="3">CN hydrolase domain-containing protein</fullName>
    </recommendedName>
</protein>
<evidence type="ECO:0000313" key="4">
    <source>
        <dbReference type="EMBL" id="KAK2614817.1"/>
    </source>
</evidence>
<dbReference type="AlphaFoldDB" id="A0AAD9SRW8"/>
<name>A0AAD9SRW8_PHOAM</name>
<dbReference type="Proteomes" id="UP001265746">
    <property type="component" value="Unassembled WGS sequence"/>
</dbReference>
<dbReference type="InterPro" id="IPR044149">
    <property type="entry name" value="Nitrilases_CHs"/>
</dbReference>
<evidence type="ECO:0000256" key="1">
    <source>
        <dbReference type="ARBA" id="ARBA00008129"/>
    </source>
</evidence>
<dbReference type="Pfam" id="PF00795">
    <property type="entry name" value="CN_hydrolase"/>
    <property type="match status" value="1"/>
</dbReference>
<evidence type="ECO:0000259" key="3">
    <source>
        <dbReference type="PROSITE" id="PS50263"/>
    </source>
</evidence>
<dbReference type="InterPro" id="IPR036526">
    <property type="entry name" value="C-N_Hydrolase_sf"/>
</dbReference>